<sequence length="146" mass="15806">MPQAGNRAPDAEVTDYESKPIRLFSTLYNPDGWTWGWSLLAFDGRKSDAGAQLLSAVAGVSQWAFIRPRLELAAPMPSDVEASSVTRLFDRDGQAHAAYGLEGIPALVLVRPDGHIAFHGPADRPELLQTYCSHVFVANDKSAVAV</sequence>
<keyword evidence="3" id="KW-1185">Reference proteome</keyword>
<feature type="domain" description="Phenol hydroxylase-like C-terminal dimerisation" evidence="1">
    <location>
        <begin position="91"/>
        <end position="137"/>
    </location>
</feature>
<evidence type="ECO:0000313" key="3">
    <source>
        <dbReference type="Proteomes" id="UP000700732"/>
    </source>
</evidence>
<dbReference type="RefSeq" id="WP_208493174.1">
    <property type="nucleotide sequence ID" value="NZ_VFIA01000052.1"/>
</dbReference>
<dbReference type="InterPro" id="IPR012941">
    <property type="entry name" value="Phe_hydrox_C_dim_dom"/>
</dbReference>
<dbReference type="InterPro" id="IPR036249">
    <property type="entry name" value="Thioredoxin-like_sf"/>
</dbReference>
<dbReference type="SUPFAM" id="SSF52833">
    <property type="entry name" value="Thioredoxin-like"/>
    <property type="match status" value="1"/>
</dbReference>
<reference evidence="2 3" key="1">
    <citation type="submission" date="2019-06" db="EMBL/GenBank/DDBJ databases">
        <title>Spirosoma utsteinense sp. nov. isolated from Antarctic ice-free soils.</title>
        <authorList>
            <person name="Tahon G."/>
        </authorList>
    </citation>
    <scope>NUCLEOTIDE SEQUENCE [LARGE SCALE GENOMIC DNA]</scope>
    <source>
        <strain evidence="2 3">LMG 31447</strain>
    </source>
</reference>
<protein>
    <recommendedName>
        <fullName evidence="1">Phenol hydroxylase-like C-terminal dimerisation domain-containing protein</fullName>
    </recommendedName>
</protein>
<dbReference type="Proteomes" id="UP000700732">
    <property type="component" value="Unassembled WGS sequence"/>
</dbReference>
<dbReference type="EMBL" id="VFIA01000052">
    <property type="protein sequence ID" value="MBC3794640.1"/>
    <property type="molecule type" value="Genomic_DNA"/>
</dbReference>
<dbReference type="Pfam" id="PF07976">
    <property type="entry name" value="Phe_hydrox_dim"/>
    <property type="match status" value="1"/>
</dbReference>
<organism evidence="2 3">
    <name type="scientific">Spirosoma utsteinense</name>
    <dbReference type="NCBI Taxonomy" id="2585773"/>
    <lineage>
        <taxon>Bacteria</taxon>
        <taxon>Pseudomonadati</taxon>
        <taxon>Bacteroidota</taxon>
        <taxon>Cytophagia</taxon>
        <taxon>Cytophagales</taxon>
        <taxon>Cytophagaceae</taxon>
        <taxon>Spirosoma</taxon>
    </lineage>
</organism>
<proteinExistence type="predicted"/>
<evidence type="ECO:0000313" key="2">
    <source>
        <dbReference type="EMBL" id="MBC3794640.1"/>
    </source>
</evidence>
<name>A0ABR6WDL0_9BACT</name>
<comment type="caution">
    <text evidence="2">The sequence shown here is derived from an EMBL/GenBank/DDBJ whole genome shotgun (WGS) entry which is preliminary data.</text>
</comment>
<gene>
    <name evidence="2" type="ORF">FH603_5170</name>
</gene>
<accession>A0ABR6WDL0</accession>
<dbReference type="Gene3D" id="3.40.30.120">
    <property type="match status" value="1"/>
</dbReference>
<evidence type="ECO:0000259" key="1">
    <source>
        <dbReference type="Pfam" id="PF07976"/>
    </source>
</evidence>